<reference evidence="1 2" key="1">
    <citation type="journal article" date="2018" name="Sci. Rep.">
        <title>Comparative genomics provides insights into the lifestyle and reveals functional heterogeneity of dark septate endophytic fungi.</title>
        <authorList>
            <person name="Knapp D.G."/>
            <person name="Nemeth J.B."/>
            <person name="Barry K."/>
            <person name="Hainaut M."/>
            <person name="Henrissat B."/>
            <person name="Johnson J."/>
            <person name="Kuo A."/>
            <person name="Lim J.H.P."/>
            <person name="Lipzen A."/>
            <person name="Nolan M."/>
            <person name="Ohm R.A."/>
            <person name="Tamas L."/>
            <person name="Grigoriev I.V."/>
            <person name="Spatafora J.W."/>
            <person name="Nagy L.G."/>
            <person name="Kovacs G.M."/>
        </authorList>
    </citation>
    <scope>NUCLEOTIDE SEQUENCE [LARGE SCALE GENOMIC DNA]</scope>
    <source>
        <strain evidence="1 2">DSE2036</strain>
    </source>
</reference>
<name>A0A2V1E404_9PLEO</name>
<sequence>MVMGIRWGCGGMRCGGGYKAKKMCPEAPRNLVTVGIGYRVDGGWLGGVVERSRSLATLQAGLGRDGFGRLPSYDMYESTRHQLQHPRTGLLQNSKSYTQYPEAFRPLQPKHIFTLKPVPFATHLHEKSNGRFPGQADLCGHISWKLAGTYISGTSLSPGPPSCTVASVGCRKSIAEDQTRSSDARSAVRIVGATANSAVRLTLSPLDRNQLPELLDSWCDRSALRAVVGREALAVNHDCGTREHFPFGGCDGKLLQTAVRTGWPRTLVAVWQQTLFRWRLRSCLVLYEKCLWPPSTNSQRT</sequence>
<proteinExistence type="predicted"/>
<keyword evidence="2" id="KW-1185">Reference proteome</keyword>
<organism evidence="1 2">
    <name type="scientific">Periconia macrospinosa</name>
    <dbReference type="NCBI Taxonomy" id="97972"/>
    <lineage>
        <taxon>Eukaryota</taxon>
        <taxon>Fungi</taxon>
        <taxon>Dikarya</taxon>
        <taxon>Ascomycota</taxon>
        <taxon>Pezizomycotina</taxon>
        <taxon>Dothideomycetes</taxon>
        <taxon>Pleosporomycetidae</taxon>
        <taxon>Pleosporales</taxon>
        <taxon>Massarineae</taxon>
        <taxon>Periconiaceae</taxon>
        <taxon>Periconia</taxon>
    </lineage>
</organism>
<accession>A0A2V1E404</accession>
<dbReference type="Proteomes" id="UP000244855">
    <property type="component" value="Unassembled WGS sequence"/>
</dbReference>
<gene>
    <name evidence="1" type="ORF">DM02DRAFT_624300</name>
</gene>
<evidence type="ECO:0000313" key="2">
    <source>
        <dbReference type="Proteomes" id="UP000244855"/>
    </source>
</evidence>
<evidence type="ECO:0000313" key="1">
    <source>
        <dbReference type="EMBL" id="PVI05283.1"/>
    </source>
</evidence>
<dbReference type="EMBL" id="KZ805315">
    <property type="protein sequence ID" value="PVI05283.1"/>
    <property type="molecule type" value="Genomic_DNA"/>
</dbReference>
<protein>
    <submittedName>
        <fullName evidence="1">Uncharacterized protein</fullName>
    </submittedName>
</protein>
<dbReference type="AlphaFoldDB" id="A0A2V1E404"/>